<feature type="domain" description="Smf/DprA SLOG" evidence="2">
    <location>
        <begin position="83"/>
        <end position="291"/>
    </location>
</feature>
<evidence type="ECO:0000256" key="1">
    <source>
        <dbReference type="ARBA" id="ARBA00006525"/>
    </source>
</evidence>
<name>A0A6M8SSM1_9NEIS</name>
<dbReference type="InterPro" id="IPR057666">
    <property type="entry name" value="DrpA_SLOG"/>
</dbReference>
<dbReference type="InterPro" id="IPR041614">
    <property type="entry name" value="DprA_WH"/>
</dbReference>
<evidence type="ECO:0000313" key="4">
    <source>
        <dbReference type="EMBL" id="QKJ68185.1"/>
    </source>
</evidence>
<dbReference type="GO" id="GO:0009294">
    <property type="term" value="P:DNA-mediated transformation"/>
    <property type="evidence" value="ECO:0007669"/>
    <property type="project" value="InterPro"/>
</dbReference>
<reference evidence="4 5" key="1">
    <citation type="submission" date="2020-05" db="EMBL/GenBank/DDBJ databases">
        <title>Complete genome sequence of Deefgea sp. D17.</title>
        <authorList>
            <person name="Bae J.-W."/>
            <person name="Han J.E."/>
        </authorList>
    </citation>
    <scope>NUCLEOTIDE SEQUENCE [LARGE SCALE GENOMIC DNA]</scope>
    <source>
        <strain evidence="4 5">D17</strain>
    </source>
</reference>
<dbReference type="PANTHER" id="PTHR43022">
    <property type="entry name" value="PROTEIN SMF"/>
    <property type="match status" value="1"/>
</dbReference>
<evidence type="ECO:0000259" key="2">
    <source>
        <dbReference type="Pfam" id="PF02481"/>
    </source>
</evidence>
<dbReference type="AlphaFoldDB" id="A0A6M8SSM1"/>
<dbReference type="PANTHER" id="PTHR43022:SF1">
    <property type="entry name" value="PROTEIN SMF"/>
    <property type="match status" value="1"/>
</dbReference>
<evidence type="ECO:0000259" key="3">
    <source>
        <dbReference type="Pfam" id="PF17782"/>
    </source>
</evidence>
<dbReference type="NCBIfam" id="TIGR00732">
    <property type="entry name" value="dprA"/>
    <property type="match status" value="1"/>
</dbReference>
<dbReference type="Pfam" id="PF02481">
    <property type="entry name" value="DNA_processg_A"/>
    <property type="match status" value="1"/>
</dbReference>
<keyword evidence="5" id="KW-1185">Reference proteome</keyword>
<gene>
    <name evidence="4" type="primary">dprA</name>
    <name evidence="4" type="ORF">HQN60_10735</name>
</gene>
<dbReference type="Proteomes" id="UP000504844">
    <property type="component" value="Chromosome"/>
</dbReference>
<dbReference type="Gene3D" id="3.40.50.450">
    <property type="match status" value="1"/>
</dbReference>
<evidence type="ECO:0000313" key="5">
    <source>
        <dbReference type="Proteomes" id="UP000504844"/>
    </source>
</evidence>
<dbReference type="Gene3D" id="1.10.10.10">
    <property type="entry name" value="Winged helix-like DNA-binding domain superfamily/Winged helix DNA-binding domain"/>
    <property type="match status" value="1"/>
</dbReference>
<sequence length="370" mass="39043">MLLTAELQAWLRLSLVPGLGVRSQLHLLRALGEPERIFSAPRSAFKDLISPQLTDAVLSATVPSPVGIVELTQAWLLEPQHHLLTLNDALYPASLLSLPDPPIVLYAKGDLNLLKKPALSIVGSRNATPQGIEHAQQFATHLSNAGLCIVSGMASGIDAAAHRGGLAGRSSSIAVVGTGLDRIYPASNRELAHQLAAAGLLLSEFALGSPPLPMHFPQRNRIIAALGLGCLVVEAALGSGSLITAKQAVDLGREIFAIPGSIHSPQAKGCHALIKSGAKLVESGDDILSELCFGNDLFSVAVEPNKQAKQPLPEDEFWQALGWDPVDIETLILRTGLTNVALYEILLGFELEGKLASLPGGRYQRIGGGV</sequence>
<organism evidence="4 5">
    <name type="scientific">Deefgea piscis</name>
    <dbReference type="NCBI Taxonomy" id="2739061"/>
    <lineage>
        <taxon>Bacteria</taxon>
        <taxon>Pseudomonadati</taxon>
        <taxon>Pseudomonadota</taxon>
        <taxon>Betaproteobacteria</taxon>
        <taxon>Neisseriales</taxon>
        <taxon>Chitinibacteraceae</taxon>
        <taxon>Deefgea</taxon>
    </lineage>
</organism>
<dbReference type="InterPro" id="IPR036388">
    <property type="entry name" value="WH-like_DNA-bd_sf"/>
</dbReference>
<protein>
    <submittedName>
        <fullName evidence="4">DNA-protecting protein DprA</fullName>
    </submittedName>
</protein>
<dbReference type="SUPFAM" id="SSF102405">
    <property type="entry name" value="MCP/YpsA-like"/>
    <property type="match status" value="1"/>
</dbReference>
<dbReference type="InterPro" id="IPR003488">
    <property type="entry name" value="DprA"/>
</dbReference>
<dbReference type="Pfam" id="PF17782">
    <property type="entry name" value="WHD_DprA"/>
    <property type="match status" value="1"/>
</dbReference>
<feature type="domain" description="DprA winged helix" evidence="3">
    <location>
        <begin position="313"/>
        <end position="361"/>
    </location>
</feature>
<proteinExistence type="inferred from homology"/>
<dbReference type="EMBL" id="CP054143">
    <property type="protein sequence ID" value="QKJ68185.1"/>
    <property type="molecule type" value="Genomic_DNA"/>
</dbReference>
<accession>A0A6M8SSM1</accession>
<comment type="similarity">
    <text evidence="1">Belongs to the DprA/Smf family.</text>
</comment>
<dbReference type="KEGG" id="dee:HQN60_10735"/>